<gene>
    <name evidence="3" type="ORF">METZ01_LOCUS253309</name>
</gene>
<dbReference type="InterPro" id="IPR001296">
    <property type="entry name" value="Glyco_trans_1"/>
</dbReference>
<organism evidence="3">
    <name type="scientific">marine metagenome</name>
    <dbReference type="NCBI Taxonomy" id="408172"/>
    <lineage>
        <taxon>unclassified sequences</taxon>
        <taxon>metagenomes</taxon>
        <taxon>ecological metagenomes</taxon>
    </lineage>
</organism>
<dbReference type="CDD" id="cd03794">
    <property type="entry name" value="GT4_WbuB-like"/>
    <property type="match status" value="1"/>
</dbReference>
<dbReference type="Gene3D" id="3.40.50.2000">
    <property type="entry name" value="Glycogen Phosphorylase B"/>
    <property type="match status" value="2"/>
</dbReference>
<dbReference type="PANTHER" id="PTHR45947:SF3">
    <property type="entry name" value="SULFOQUINOVOSYL TRANSFERASE SQD2"/>
    <property type="match status" value="1"/>
</dbReference>
<sequence length="256" mass="28388">VLIAISRRLERFLYRHATHLLVNSPAYRVYLMDKGIPAENIDRIANGVDPEMFDPQADGQSFRKKWGLEGKFVVTYTGAMGIANDLRVLLKAAHRIRHHPAIHILLVGDGIERASLEQQVLDEGLENVTVAGAVPKSSVSEVLAVSGVCVATLQNIPMFKTTYPNKVFDYMAAARPTILAIDGVIRDVIESSEGGTFVPPGNDEKLADAIQYCYENPEDSKRMGQAAREYVVTHFNRHKQAEAFADLVQKISTRRS</sequence>
<dbReference type="GO" id="GO:0016758">
    <property type="term" value="F:hexosyltransferase activity"/>
    <property type="evidence" value="ECO:0007669"/>
    <property type="project" value="TreeGrafter"/>
</dbReference>
<name>A0A382IMA1_9ZZZZ</name>
<evidence type="ECO:0000313" key="3">
    <source>
        <dbReference type="EMBL" id="SVC00455.1"/>
    </source>
</evidence>
<reference evidence="3" key="1">
    <citation type="submission" date="2018-05" db="EMBL/GenBank/DDBJ databases">
        <authorList>
            <person name="Lanie J.A."/>
            <person name="Ng W.-L."/>
            <person name="Kazmierczak K.M."/>
            <person name="Andrzejewski T.M."/>
            <person name="Davidsen T.M."/>
            <person name="Wayne K.J."/>
            <person name="Tettelin H."/>
            <person name="Glass J.I."/>
            <person name="Rusch D."/>
            <person name="Podicherti R."/>
            <person name="Tsui H.-C.T."/>
            <person name="Winkler M.E."/>
        </authorList>
    </citation>
    <scope>NUCLEOTIDE SEQUENCE</scope>
</reference>
<dbReference type="Pfam" id="PF00534">
    <property type="entry name" value="Glycos_transf_1"/>
    <property type="match status" value="1"/>
</dbReference>
<dbReference type="EMBL" id="UINC01068110">
    <property type="protein sequence ID" value="SVC00455.1"/>
    <property type="molecule type" value="Genomic_DNA"/>
</dbReference>
<feature type="domain" description="Glycosyl transferase family 1" evidence="1">
    <location>
        <begin position="61"/>
        <end position="229"/>
    </location>
</feature>
<evidence type="ECO:0000259" key="1">
    <source>
        <dbReference type="Pfam" id="PF00534"/>
    </source>
</evidence>
<protein>
    <recommendedName>
        <fullName evidence="4">Glycosyl transferase family 1 domain-containing protein</fullName>
    </recommendedName>
</protein>
<dbReference type="PANTHER" id="PTHR45947">
    <property type="entry name" value="SULFOQUINOVOSYL TRANSFERASE SQD2"/>
    <property type="match status" value="1"/>
</dbReference>
<accession>A0A382IMA1</accession>
<dbReference type="AlphaFoldDB" id="A0A382IMA1"/>
<evidence type="ECO:0000259" key="2">
    <source>
        <dbReference type="Pfam" id="PF13439"/>
    </source>
</evidence>
<evidence type="ECO:0008006" key="4">
    <source>
        <dbReference type="Google" id="ProtNLM"/>
    </source>
</evidence>
<proteinExistence type="predicted"/>
<dbReference type="SUPFAM" id="SSF53756">
    <property type="entry name" value="UDP-Glycosyltransferase/glycogen phosphorylase"/>
    <property type="match status" value="1"/>
</dbReference>
<dbReference type="Pfam" id="PF13439">
    <property type="entry name" value="Glyco_transf_4"/>
    <property type="match status" value="1"/>
</dbReference>
<dbReference type="InterPro" id="IPR050194">
    <property type="entry name" value="Glycosyltransferase_grp1"/>
</dbReference>
<dbReference type="InterPro" id="IPR028098">
    <property type="entry name" value="Glyco_trans_4-like_N"/>
</dbReference>
<feature type="domain" description="Glycosyltransferase subfamily 4-like N-terminal" evidence="2">
    <location>
        <begin position="6"/>
        <end position="51"/>
    </location>
</feature>
<feature type="non-terminal residue" evidence="3">
    <location>
        <position position="1"/>
    </location>
</feature>